<accession>A0ABD2WL88</accession>
<evidence type="ECO:0000256" key="1">
    <source>
        <dbReference type="SAM" id="MobiDB-lite"/>
    </source>
</evidence>
<dbReference type="PANTHER" id="PTHR34239:SF2">
    <property type="entry name" value="TRANSPOSABLE ELEMENT P TRANSPOSASE_THAP9 CONSERVED DOMAIN-CONTAINING PROTEIN"/>
    <property type="match status" value="1"/>
</dbReference>
<dbReference type="AlphaFoldDB" id="A0ABD2WL88"/>
<feature type="region of interest" description="Disordered" evidence="1">
    <location>
        <begin position="1"/>
        <end position="30"/>
    </location>
</feature>
<protein>
    <submittedName>
        <fullName evidence="2">Uncharacterized protein</fullName>
    </submittedName>
</protein>
<reference evidence="2 3" key="1">
    <citation type="journal article" date="2024" name="bioRxiv">
        <title>A reference genome for Trichogramma kaykai: A tiny desert-dwelling parasitoid wasp with competing sex-ratio distorters.</title>
        <authorList>
            <person name="Culotta J."/>
            <person name="Lindsey A.R."/>
        </authorList>
    </citation>
    <scope>NUCLEOTIDE SEQUENCE [LARGE SCALE GENOMIC DNA]</scope>
    <source>
        <strain evidence="2 3">KSX58</strain>
    </source>
</reference>
<evidence type="ECO:0000313" key="2">
    <source>
        <dbReference type="EMBL" id="KAL3393424.1"/>
    </source>
</evidence>
<dbReference type="PANTHER" id="PTHR34239">
    <property type="entry name" value="APPLE DOMAIN-CONTAINING PROTEIN"/>
    <property type="match status" value="1"/>
</dbReference>
<comment type="caution">
    <text evidence="2">The sequence shown here is derived from an EMBL/GenBank/DDBJ whole genome shotgun (WGS) entry which is preliminary data.</text>
</comment>
<proteinExistence type="predicted"/>
<dbReference type="EMBL" id="JBJJXI010000097">
    <property type="protein sequence ID" value="KAL3393424.1"/>
    <property type="molecule type" value="Genomic_DNA"/>
</dbReference>
<keyword evidence="3" id="KW-1185">Reference proteome</keyword>
<organism evidence="2 3">
    <name type="scientific">Trichogramma kaykai</name>
    <dbReference type="NCBI Taxonomy" id="54128"/>
    <lineage>
        <taxon>Eukaryota</taxon>
        <taxon>Metazoa</taxon>
        <taxon>Ecdysozoa</taxon>
        <taxon>Arthropoda</taxon>
        <taxon>Hexapoda</taxon>
        <taxon>Insecta</taxon>
        <taxon>Pterygota</taxon>
        <taxon>Neoptera</taxon>
        <taxon>Endopterygota</taxon>
        <taxon>Hymenoptera</taxon>
        <taxon>Apocrita</taxon>
        <taxon>Proctotrupomorpha</taxon>
        <taxon>Chalcidoidea</taxon>
        <taxon>Trichogrammatidae</taxon>
        <taxon>Trichogramma</taxon>
    </lineage>
</organism>
<sequence length="267" mass="30569">MEQKKENKASSANQKLSEMMQAELGEDPGKSSAIKVDIHEKLLDKLKYYCRNGLMSEEKEKLFSKYEVPEEFKAPDLNRQLLSKLKEKTLKKDKYKYETQKLIASALTALGAGLTIINEGINEGVDIDVFLDWMADATKLMTEAHFNHTPSRRACIIPLIETKGTRDFLKQTKSDSSLFGSNLKSKLKKFKKTESIFKAKKQSAPTSTRYQGNGKRPFDRRPLSSNQGNFNTPTGGQARQKLYFKGYNQRSNNKPYQKQNNWKNQNH</sequence>
<dbReference type="Proteomes" id="UP001627154">
    <property type="component" value="Unassembled WGS sequence"/>
</dbReference>
<gene>
    <name evidence="2" type="ORF">TKK_012107</name>
</gene>
<feature type="compositionally biased region" description="Polar residues" evidence="1">
    <location>
        <begin position="223"/>
        <end position="237"/>
    </location>
</feature>
<evidence type="ECO:0000313" key="3">
    <source>
        <dbReference type="Proteomes" id="UP001627154"/>
    </source>
</evidence>
<name>A0ABD2WL88_9HYME</name>
<feature type="region of interest" description="Disordered" evidence="1">
    <location>
        <begin position="198"/>
        <end position="267"/>
    </location>
</feature>
<feature type="compositionally biased region" description="Polar residues" evidence="1">
    <location>
        <begin position="248"/>
        <end position="267"/>
    </location>
</feature>